<proteinExistence type="inferred from homology"/>
<dbReference type="InterPro" id="IPR013083">
    <property type="entry name" value="Znf_RING/FYVE/PHD"/>
</dbReference>
<evidence type="ECO:0000313" key="19">
    <source>
        <dbReference type="Proteomes" id="UP001279734"/>
    </source>
</evidence>
<sequence length="267" mass="29114">MDDKASGIPKDSELRTYAINGKVMFCSVIFLFLVVLLMVCFQFYTRWLMSRARNRRSLQLRRRPLRSVSPNTAAASTAVPSLGLDPWVLKSLPTFVFSAAVHPKGLDCAVCLSEFEDKETGRVLPKCNHSFHTECIDMWFQSHSNCPLCRAPANPDFSSFHSQDASEIVVSLPQQDDIEIGSGSGSNALCHILESGSSDEWDTSPVQCWCKPSGTVGIAAELAPTTNATQETRGEIVEKGIGSNGDSGRSSDDRIPSPKRLSSLTGP</sequence>
<evidence type="ECO:0000259" key="17">
    <source>
        <dbReference type="PROSITE" id="PS50089"/>
    </source>
</evidence>
<evidence type="ECO:0000256" key="10">
    <source>
        <dbReference type="ARBA" id="ARBA00022833"/>
    </source>
</evidence>
<keyword evidence="7" id="KW-0479">Metal-binding</keyword>
<evidence type="ECO:0000256" key="14">
    <source>
        <dbReference type="PROSITE-ProRule" id="PRU00175"/>
    </source>
</evidence>
<keyword evidence="12 16" id="KW-0472">Membrane</keyword>
<evidence type="ECO:0000256" key="4">
    <source>
        <dbReference type="ARBA" id="ARBA00012483"/>
    </source>
</evidence>
<evidence type="ECO:0000256" key="2">
    <source>
        <dbReference type="ARBA" id="ARBA00004167"/>
    </source>
</evidence>
<dbReference type="PANTHER" id="PTHR46913">
    <property type="entry name" value="RING-H2 FINGER PROTEIN ATL16"/>
    <property type="match status" value="1"/>
</dbReference>
<comment type="pathway">
    <text evidence="3">Protein modification; protein ubiquitination.</text>
</comment>
<dbReference type="SUPFAM" id="SSF57850">
    <property type="entry name" value="RING/U-box"/>
    <property type="match status" value="1"/>
</dbReference>
<dbReference type="InterPro" id="IPR044600">
    <property type="entry name" value="ATL1/ATL16-like"/>
</dbReference>
<evidence type="ECO:0000256" key="6">
    <source>
        <dbReference type="ARBA" id="ARBA00022692"/>
    </source>
</evidence>
<evidence type="ECO:0000256" key="11">
    <source>
        <dbReference type="ARBA" id="ARBA00022989"/>
    </source>
</evidence>
<reference evidence="18" key="1">
    <citation type="submission" date="2023-05" db="EMBL/GenBank/DDBJ databases">
        <title>Nepenthes gracilis genome sequencing.</title>
        <authorList>
            <person name="Fukushima K."/>
        </authorList>
    </citation>
    <scope>NUCLEOTIDE SEQUENCE</scope>
    <source>
        <strain evidence="18">SING2019-196</strain>
    </source>
</reference>
<comment type="catalytic activity">
    <reaction evidence="1">
        <text>S-ubiquitinyl-[E2 ubiquitin-conjugating enzyme]-L-cysteine + [acceptor protein]-L-lysine = [E2 ubiquitin-conjugating enzyme]-L-cysteine + N(6)-ubiquitinyl-[acceptor protein]-L-lysine.</text>
        <dbReference type="EC" id="2.3.2.27"/>
    </reaction>
</comment>
<evidence type="ECO:0000256" key="3">
    <source>
        <dbReference type="ARBA" id="ARBA00004906"/>
    </source>
</evidence>
<dbReference type="PANTHER" id="PTHR46913:SF1">
    <property type="entry name" value="RING-H2 FINGER PROTEIN ATL16"/>
    <property type="match status" value="1"/>
</dbReference>
<dbReference type="Proteomes" id="UP001279734">
    <property type="component" value="Unassembled WGS sequence"/>
</dbReference>
<comment type="subcellular location">
    <subcellularLocation>
        <location evidence="2">Membrane</location>
        <topology evidence="2">Single-pass membrane protein</topology>
    </subcellularLocation>
</comment>
<keyword evidence="9" id="KW-0833">Ubl conjugation pathway</keyword>
<keyword evidence="8 14" id="KW-0863">Zinc-finger</keyword>
<comment type="similarity">
    <text evidence="13">Belongs to the RING-type zinc finger family. ATL subfamily.</text>
</comment>
<dbReference type="GO" id="GO:0008270">
    <property type="term" value="F:zinc ion binding"/>
    <property type="evidence" value="ECO:0007669"/>
    <property type="project" value="UniProtKB-KW"/>
</dbReference>
<feature type="domain" description="RING-type" evidence="17">
    <location>
        <begin position="108"/>
        <end position="150"/>
    </location>
</feature>
<evidence type="ECO:0000256" key="5">
    <source>
        <dbReference type="ARBA" id="ARBA00022679"/>
    </source>
</evidence>
<name>A0AAD3S1H0_NEPGR</name>
<feature type="transmembrane region" description="Helical" evidence="16">
    <location>
        <begin position="22"/>
        <end position="45"/>
    </location>
</feature>
<dbReference type="GO" id="GO:0016567">
    <property type="term" value="P:protein ubiquitination"/>
    <property type="evidence" value="ECO:0007669"/>
    <property type="project" value="InterPro"/>
</dbReference>
<dbReference type="GO" id="GO:0061630">
    <property type="term" value="F:ubiquitin protein ligase activity"/>
    <property type="evidence" value="ECO:0007669"/>
    <property type="project" value="UniProtKB-EC"/>
</dbReference>
<evidence type="ECO:0000313" key="18">
    <source>
        <dbReference type="EMBL" id="GMH02602.1"/>
    </source>
</evidence>
<dbReference type="Pfam" id="PF13639">
    <property type="entry name" value="zf-RING_2"/>
    <property type="match status" value="1"/>
</dbReference>
<protein>
    <recommendedName>
        <fullName evidence="4">RING-type E3 ubiquitin transferase</fullName>
        <ecNumber evidence="4">2.3.2.27</ecNumber>
    </recommendedName>
</protein>
<gene>
    <name evidence="18" type="ORF">Nepgr_004441</name>
</gene>
<keyword evidence="6 16" id="KW-0812">Transmembrane</keyword>
<dbReference type="FunFam" id="3.30.40.10:FF:000187">
    <property type="entry name" value="E3 ubiquitin-protein ligase ATL6"/>
    <property type="match status" value="1"/>
</dbReference>
<evidence type="ECO:0000256" key="9">
    <source>
        <dbReference type="ARBA" id="ARBA00022786"/>
    </source>
</evidence>
<keyword evidence="19" id="KW-1185">Reference proteome</keyword>
<dbReference type="InterPro" id="IPR001841">
    <property type="entry name" value="Znf_RING"/>
</dbReference>
<evidence type="ECO:0000256" key="1">
    <source>
        <dbReference type="ARBA" id="ARBA00000900"/>
    </source>
</evidence>
<evidence type="ECO:0000256" key="7">
    <source>
        <dbReference type="ARBA" id="ARBA00022723"/>
    </source>
</evidence>
<dbReference type="Gene3D" id="3.30.40.10">
    <property type="entry name" value="Zinc/RING finger domain, C3HC4 (zinc finger)"/>
    <property type="match status" value="1"/>
</dbReference>
<keyword evidence="10" id="KW-0862">Zinc</keyword>
<dbReference type="SMART" id="SM00184">
    <property type="entry name" value="RING"/>
    <property type="match status" value="1"/>
</dbReference>
<evidence type="ECO:0000256" key="12">
    <source>
        <dbReference type="ARBA" id="ARBA00023136"/>
    </source>
</evidence>
<dbReference type="EMBL" id="BSYO01000003">
    <property type="protein sequence ID" value="GMH02602.1"/>
    <property type="molecule type" value="Genomic_DNA"/>
</dbReference>
<evidence type="ECO:0000256" key="15">
    <source>
        <dbReference type="SAM" id="MobiDB-lite"/>
    </source>
</evidence>
<dbReference type="GO" id="GO:0016020">
    <property type="term" value="C:membrane"/>
    <property type="evidence" value="ECO:0007669"/>
    <property type="project" value="UniProtKB-SubCell"/>
</dbReference>
<dbReference type="EC" id="2.3.2.27" evidence="4"/>
<dbReference type="AlphaFoldDB" id="A0AAD3S1H0"/>
<evidence type="ECO:0000256" key="8">
    <source>
        <dbReference type="ARBA" id="ARBA00022771"/>
    </source>
</evidence>
<organism evidence="18 19">
    <name type="scientific">Nepenthes gracilis</name>
    <name type="common">Slender pitcher plant</name>
    <dbReference type="NCBI Taxonomy" id="150966"/>
    <lineage>
        <taxon>Eukaryota</taxon>
        <taxon>Viridiplantae</taxon>
        <taxon>Streptophyta</taxon>
        <taxon>Embryophyta</taxon>
        <taxon>Tracheophyta</taxon>
        <taxon>Spermatophyta</taxon>
        <taxon>Magnoliopsida</taxon>
        <taxon>eudicotyledons</taxon>
        <taxon>Gunneridae</taxon>
        <taxon>Pentapetalae</taxon>
        <taxon>Caryophyllales</taxon>
        <taxon>Nepenthaceae</taxon>
        <taxon>Nepenthes</taxon>
    </lineage>
</organism>
<dbReference type="PROSITE" id="PS50089">
    <property type="entry name" value="ZF_RING_2"/>
    <property type="match status" value="1"/>
</dbReference>
<keyword evidence="5" id="KW-0808">Transferase</keyword>
<feature type="region of interest" description="Disordered" evidence="15">
    <location>
        <begin position="224"/>
        <end position="267"/>
    </location>
</feature>
<dbReference type="CDD" id="cd16461">
    <property type="entry name" value="RING-H2_EL5-like"/>
    <property type="match status" value="1"/>
</dbReference>
<comment type="caution">
    <text evidence="18">The sequence shown here is derived from an EMBL/GenBank/DDBJ whole genome shotgun (WGS) entry which is preliminary data.</text>
</comment>
<evidence type="ECO:0000256" key="16">
    <source>
        <dbReference type="SAM" id="Phobius"/>
    </source>
</evidence>
<evidence type="ECO:0000256" key="13">
    <source>
        <dbReference type="ARBA" id="ARBA00024209"/>
    </source>
</evidence>
<keyword evidence="11 16" id="KW-1133">Transmembrane helix</keyword>
<accession>A0AAD3S1H0</accession>